<dbReference type="SUPFAM" id="SSF53041">
    <property type="entry name" value="Resolvase-like"/>
    <property type="match status" value="1"/>
</dbReference>
<proteinExistence type="predicted"/>
<reference evidence="1 2" key="1">
    <citation type="submission" date="2018-08" db="EMBL/GenBank/DDBJ databases">
        <title>A genome reference for cultivated species of the human gut microbiota.</title>
        <authorList>
            <person name="Zou Y."/>
            <person name="Xue W."/>
            <person name="Luo G."/>
        </authorList>
    </citation>
    <scope>NUCLEOTIDE SEQUENCE [LARGE SCALE GENOMIC DNA]</scope>
    <source>
        <strain evidence="1 2">AM25-21AC</strain>
    </source>
</reference>
<comment type="caution">
    <text evidence="1">The sequence shown here is derived from an EMBL/GenBank/DDBJ whole genome shotgun (WGS) entry which is preliminary data.</text>
</comment>
<feature type="non-terminal residue" evidence="1">
    <location>
        <position position="1"/>
    </location>
</feature>
<dbReference type="GO" id="GO:0000150">
    <property type="term" value="F:DNA strand exchange activity"/>
    <property type="evidence" value="ECO:0007669"/>
    <property type="project" value="InterPro"/>
</dbReference>
<evidence type="ECO:0000313" key="2">
    <source>
        <dbReference type="Proteomes" id="UP000283442"/>
    </source>
</evidence>
<protein>
    <submittedName>
        <fullName evidence="1">IS607 family transposase</fullName>
    </submittedName>
</protein>
<dbReference type="EMBL" id="QRHE01000003">
    <property type="protein sequence ID" value="RHF52475.1"/>
    <property type="molecule type" value="Genomic_DNA"/>
</dbReference>
<dbReference type="GO" id="GO:0003677">
    <property type="term" value="F:DNA binding"/>
    <property type="evidence" value="ECO:0007669"/>
    <property type="project" value="InterPro"/>
</dbReference>
<evidence type="ECO:0000313" key="1">
    <source>
        <dbReference type="EMBL" id="RHF52475.1"/>
    </source>
</evidence>
<dbReference type="InterPro" id="IPR036162">
    <property type="entry name" value="Resolvase-like_N_sf"/>
</dbReference>
<gene>
    <name evidence="1" type="ORF">DW674_04730</name>
</gene>
<dbReference type="Gene3D" id="1.10.287.2170">
    <property type="match status" value="1"/>
</dbReference>
<dbReference type="AlphaFoldDB" id="A0A414NYD8"/>
<organism evidence="1 2">
    <name type="scientific">Mitsuokella multacida</name>
    <dbReference type="NCBI Taxonomy" id="52226"/>
    <lineage>
        <taxon>Bacteria</taxon>
        <taxon>Bacillati</taxon>
        <taxon>Bacillota</taxon>
        <taxon>Negativicutes</taxon>
        <taxon>Selenomonadales</taxon>
        <taxon>Selenomonadaceae</taxon>
        <taxon>Mitsuokella</taxon>
    </lineage>
</organism>
<dbReference type="Proteomes" id="UP000283442">
    <property type="component" value="Unassembled WGS sequence"/>
</dbReference>
<accession>A0A414NYD8</accession>
<sequence length="88" mass="10566">LVSHRDRFVRFGFDWFERFCKKFNVEIVVVKNEKLSPQEELVQDIVNILHVFSDRIHGLRKYKKQIEGDEELAEIIQDRAPSHRRTEG</sequence>
<name>A0A414NYD8_9FIRM</name>